<evidence type="ECO:0000313" key="2">
    <source>
        <dbReference type="EMBL" id="ABX04654.1"/>
    </source>
</evidence>
<proteinExistence type="predicted"/>
<reference evidence="2 3" key="1">
    <citation type="journal article" date="2011" name="Stand. Genomic Sci.">
        <title>Complete genome sequence of the filamentous gliding predatory bacterium Herpetosiphon aurantiacus type strain (114-95(T)).</title>
        <authorList>
            <person name="Kiss H."/>
            <person name="Nett M."/>
            <person name="Domin N."/>
            <person name="Martin K."/>
            <person name="Maresca J.A."/>
            <person name="Copeland A."/>
            <person name="Lapidus A."/>
            <person name="Lucas S."/>
            <person name="Berry K.W."/>
            <person name="Glavina Del Rio T."/>
            <person name="Dalin E."/>
            <person name="Tice H."/>
            <person name="Pitluck S."/>
            <person name="Richardson P."/>
            <person name="Bruce D."/>
            <person name="Goodwin L."/>
            <person name="Han C."/>
            <person name="Detter J.C."/>
            <person name="Schmutz J."/>
            <person name="Brettin T."/>
            <person name="Land M."/>
            <person name="Hauser L."/>
            <person name="Kyrpides N.C."/>
            <person name="Ivanova N."/>
            <person name="Goker M."/>
            <person name="Woyke T."/>
            <person name="Klenk H.P."/>
            <person name="Bryant D.A."/>
        </authorList>
    </citation>
    <scope>NUCLEOTIDE SEQUENCE [LARGE SCALE GENOMIC DNA]</scope>
    <source>
        <strain evidence="3">ATCC 23779 / DSM 785 / 114-95</strain>
    </source>
</reference>
<dbReference type="KEGG" id="hau:Haur_2011"/>
<dbReference type="Proteomes" id="UP000000787">
    <property type="component" value="Chromosome"/>
</dbReference>
<dbReference type="Pfam" id="PF00903">
    <property type="entry name" value="Glyoxalase"/>
    <property type="match status" value="1"/>
</dbReference>
<evidence type="ECO:0000259" key="1">
    <source>
        <dbReference type="PROSITE" id="PS51819"/>
    </source>
</evidence>
<accession>A9AVG3</accession>
<dbReference type="AlphaFoldDB" id="A9AVG3"/>
<dbReference type="BioCyc" id="HAUR316274:GHYA-2040-MONOMER"/>
<dbReference type="PROSITE" id="PS51819">
    <property type="entry name" value="VOC"/>
    <property type="match status" value="1"/>
</dbReference>
<gene>
    <name evidence="2" type="ordered locus">Haur_2011</name>
</gene>
<dbReference type="EMBL" id="CP000875">
    <property type="protein sequence ID" value="ABX04654.1"/>
    <property type="molecule type" value="Genomic_DNA"/>
</dbReference>
<name>A9AVG3_HERA2</name>
<feature type="domain" description="VOC" evidence="1">
    <location>
        <begin position="3"/>
        <end position="119"/>
    </location>
</feature>
<dbReference type="InterPro" id="IPR029068">
    <property type="entry name" value="Glyas_Bleomycin-R_OHBP_Dase"/>
</dbReference>
<dbReference type="InterPro" id="IPR052164">
    <property type="entry name" value="Anthracycline_SecMetBiosynth"/>
</dbReference>
<dbReference type="InterPro" id="IPR037523">
    <property type="entry name" value="VOC_core"/>
</dbReference>
<dbReference type="eggNOG" id="COG3324">
    <property type="taxonomic scope" value="Bacteria"/>
</dbReference>
<dbReference type="InParanoid" id="A9AVG3"/>
<dbReference type="GO" id="GO:0051213">
    <property type="term" value="F:dioxygenase activity"/>
    <property type="evidence" value="ECO:0007669"/>
    <property type="project" value="UniProtKB-KW"/>
</dbReference>
<dbReference type="PANTHER" id="PTHR33993">
    <property type="entry name" value="GLYOXALASE-RELATED"/>
    <property type="match status" value="1"/>
</dbReference>
<dbReference type="CDD" id="cd07247">
    <property type="entry name" value="SgaA_N_like"/>
    <property type="match status" value="1"/>
</dbReference>
<dbReference type="STRING" id="316274.Haur_2011"/>
<dbReference type="Gene3D" id="3.10.180.10">
    <property type="entry name" value="2,3-Dihydroxybiphenyl 1,2-Dioxygenase, domain 1"/>
    <property type="match status" value="1"/>
</dbReference>
<keyword evidence="3" id="KW-1185">Reference proteome</keyword>
<dbReference type="SUPFAM" id="SSF54593">
    <property type="entry name" value="Glyoxalase/Bleomycin resistance protein/Dihydroxybiphenyl dioxygenase"/>
    <property type="match status" value="1"/>
</dbReference>
<organism evidence="2 3">
    <name type="scientific">Herpetosiphon aurantiacus (strain ATCC 23779 / DSM 785 / 114-95)</name>
    <dbReference type="NCBI Taxonomy" id="316274"/>
    <lineage>
        <taxon>Bacteria</taxon>
        <taxon>Bacillati</taxon>
        <taxon>Chloroflexota</taxon>
        <taxon>Chloroflexia</taxon>
        <taxon>Herpetosiphonales</taxon>
        <taxon>Herpetosiphonaceae</taxon>
        <taxon>Herpetosiphon</taxon>
    </lineage>
</organism>
<protein>
    <submittedName>
        <fullName evidence="2">Glyoxalase/bleomycin resistance protein/dioxygenase</fullName>
    </submittedName>
</protein>
<dbReference type="PANTHER" id="PTHR33993:SF2">
    <property type="entry name" value="VOC DOMAIN-CONTAINING PROTEIN"/>
    <property type="match status" value="1"/>
</dbReference>
<dbReference type="InterPro" id="IPR004360">
    <property type="entry name" value="Glyas_Fos-R_dOase_dom"/>
</dbReference>
<evidence type="ECO:0000313" key="3">
    <source>
        <dbReference type="Proteomes" id="UP000000787"/>
    </source>
</evidence>
<sequence length="127" mass="13597">MVQLNWFEIPATNFARAVAFYNIVLDTTLREEVFMGIPNAILMTAEGQGIGSIVHSATATPSRDGVLLYLDATGRLDAALALVADHGGIVVMPRTSIGPQGWMAIIADTEGNQIGLHERLPVENPIV</sequence>
<dbReference type="HOGENOM" id="CLU_127592_0_2_0"/>